<reference evidence="1 2" key="1">
    <citation type="submission" date="2020-03" db="EMBL/GenBank/DDBJ databases">
        <title>Genomic Encyclopedia of Type Strains, Phase IV (KMG-IV): sequencing the most valuable type-strain genomes for metagenomic binning, comparative biology and taxonomic classification.</title>
        <authorList>
            <person name="Goeker M."/>
        </authorList>
    </citation>
    <scope>NUCLEOTIDE SEQUENCE [LARGE SCALE GENOMIC DNA]</scope>
    <source>
        <strain evidence="1 2">DSM 4733</strain>
    </source>
</reference>
<comment type="caution">
    <text evidence="1">The sequence shown here is derived from an EMBL/GenBank/DDBJ whole genome shotgun (WGS) entry which is preliminary data.</text>
</comment>
<dbReference type="RefSeq" id="WP_167300761.1">
    <property type="nucleotide sequence ID" value="NZ_CP170557.1"/>
</dbReference>
<sequence>MAMSTITINFQNATLTTTTSQILITNGTFALDTTSSLSMSGTISFTSLYITSGAINFNVESGTSFTAAVVTPVHPNSTSNAPTLEVTNFAGTVTVTWPTPNGLQTQTVMSGDPITLNNFAS</sequence>
<evidence type="ECO:0000313" key="2">
    <source>
        <dbReference type="Proteomes" id="UP000564677"/>
    </source>
</evidence>
<evidence type="ECO:0000313" key="1">
    <source>
        <dbReference type="EMBL" id="NIJ66417.1"/>
    </source>
</evidence>
<proteinExistence type="predicted"/>
<dbReference type="EMBL" id="JAASQV010000003">
    <property type="protein sequence ID" value="NIJ66417.1"/>
    <property type="molecule type" value="Genomic_DNA"/>
</dbReference>
<keyword evidence="2" id="KW-1185">Reference proteome</keyword>
<name>A0A7X5ZWP5_9SPHN</name>
<accession>A0A7X5ZWP5</accession>
<organism evidence="1 2">
    <name type="scientific">Sphingomonas leidyi</name>
    <dbReference type="NCBI Taxonomy" id="68569"/>
    <lineage>
        <taxon>Bacteria</taxon>
        <taxon>Pseudomonadati</taxon>
        <taxon>Pseudomonadota</taxon>
        <taxon>Alphaproteobacteria</taxon>
        <taxon>Sphingomonadales</taxon>
        <taxon>Sphingomonadaceae</taxon>
        <taxon>Sphingomonas</taxon>
    </lineage>
</organism>
<protein>
    <submittedName>
        <fullName evidence="1">Uncharacterized protein</fullName>
    </submittedName>
</protein>
<dbReference type="Proteomes" id="UP000564677">
    <property type="component" value="Unassembled WGS sequence"/>
</dbReference>
<gene>
    <name evidence="1" type="ORF">FHR20_003390</name>
</gene>
<dbReference type="AlphaFoldDB" id="A0A7X5ZWP5"/>